<evidence type="ECO:0000259" key="1">
    <source>
        <dbReference type="Pfam" id="PF14521"/>
    </source>
</evidence>
<proteinExistence type="predicted"/>
<keyword evidence="3" id="KW-1185">Reference proteome</keyword>
<evidence type="ECO:0000313" key="3">
    <source>
        <dbReference type="Proteomes" id="UP000321323"/>
    </source>
</evidence>
<evidence type="ECO:0000313" key="2">
    <source>
        <dbReference type="EMBL" id="WUR11055.1"/>
    </source>
</evidence>
<dbReference type="Proteomes" id="UP000321323">
    <property type="component" value="Chromosome"/>
</dbReference>
<dbReference type="Gene3D" id="3.40.390.10">
    <property type="entry name" value="Collagenase (Catalytic Domain)"/>
    <property type="match status" value="1"/>
</dbReference>
<dbReference type="SUPFAM" id="SSF55486">
    <property type="entry name" value="Metalloproteases ('zincins'), catalytic domain"/>
    <property type="match status" value="1"/>
</dbReference>
<sequence length="368" mass="39364">MPIDWNKKFKPEYEAARAVIAQNGNFAPDWRPLVKELELLMSPAGFDAAKENALGKLRVKVTAGTGTTKVTEDRGILQGAGAWVEGAAGTLTAEAKKRAACLKLLRHVYLQNKAGNRKVWVVSLPTAITDWPSLHIAASGGTVGAVKTILASDNEIFSEEQKRHLGTSVQQALAWCQKAGIVLAQAASKSKDKATTDARAVVSRWFAETGLADATLSTYITDLGAGFKKIIAMLNKGNLVLTDWVPFRGTTDADEAEFLAAEAFTFASNGEGMDVVYIESQFFTWAPGDVLTGQANWTRIVVHELSHLVCGTADVNKGAPRYASYGIGPHAGYPGSDCIRNADNWAFFAADCGGALTAAERNTALTIK</sequence>
<gene>
    <name evidence="2" type="ORF">E7V67_015145</name>
</gene>
<keyword evidence="2" id="KW-0378">Hydrolase</keyword>
<dbReference type="EMBL" id="CP136508">
    <property type="protein sequence ID" value="WUR11055.1"/>
    <property type="molecule type" value="Genomic_DNA"/>
</dbReference>
<dbReference type="InterPro" id="IPR029463">
    <property type="entry name" value="Lys_MEP"/>
</dbReference>
<accession>A0ABZ1UFT2</accession>
<organism evidence="2 3">
    <name type="scientific">[Empedobacter] haloabium</name>
    <dbReference type="NCBI Taxonomy" id="592317"/>
    <lineage>
        <taxon>Bacteria</taxon>
        <taxon>Pseudomonadati</taxon>
        <taxon>Pseudomonadota</taxon>
        <taxon>Betaproteobacteria</taxon>
        <taxon>Burkholderiales</taxon>
        <taxon>Oxalobacteraceae</taxon>
        <taxon>Telluria group</taxon>
        <taxon>Telluria group incertae sedis</taxon>
    </lineage>
</organism>
<dbReference type="GO" id="GO:0016787">
    <property type="term" value="F:hydrolase activity"/>
    <property type="evidence" value="ECO:0007669"/>
    <property type="project" value="UniProtKB-KW"/>
</dbReference>
<dbReference type="InterPro" id="IPR024079">
    <property type="entry name" value="MetalloPept_cat_dom_sf"/>
</dbReference>
<dbReference type="EC" id="3.4.24.-" evidence="2"/>
<protein>
    <submittedName>
        <fullName evidence="2">M35 family metallo-endopeptidase</fullName>
        <ecNumber evidence="2">3.4.24.-</ecNumber>
    </submittedName>
</protein>
<feature type="domain" description="Lysine-specific metallo-endopeptidase" evidence="1">
    <location>
        <begin position="194"/>
        <end position="350"/>
    </location>
</feature>
<reference evidence="2 3" key="1">
    <citation type="journal article" date="2019" name="Int. J. Syst. Evol. Microbiol.">
        <title>The Draft Whole-Genome Sequence of the Antibiotic Producer Empedobacter haloabium ATCC 31962 Provides Indications for Its Taxonomic Reclassification.</title>
        <authorList>
            <person name="Miess H."/>
            <person name="Arlt P."/>
            <person name="Apel A.K."/>
            <person name="Weber T."/>
            <person name="Nieselt K."/>
            <person name="Hanssen F."/>
            <person name="Czemmel S."/>
            <person name="Nahnsen S."/>
            <person name="Gross H."/>
        </authorList>
    </citation>
    <scope>NUCLEOTIDE SEQUENCE [LARGE SCALE GENOMIC DNA]</scope>
    <source>
        <strain evidence="2 3">ATCC 31962</strain>
    </source>
</reference>
<name>A0ABZ1UFT2_9BURK</name>
<dbReference type="Pfam" id="PF14521">
    <property type="entry name" value="Aspzincin_M35"/>
    <property type="match status" value="1"/>
</dbReference>